<sequence>MDGNGDDPFDSLTKLCIVSDSQEDILRRCSFAGDPKSIDASDFSASQILHLHPTNVSMPSPPESLEQREQITSRDSYQPPPEQSGRQRPMAVDDSSLQDTAAAVEGGCVRDVATGVDLGKNNDLGFRFEVQSKQQSAEIEIIGVCRRKVSESDADGEAESASKRLKLSNEALGTVEKLLVDLESGKESKLIDESVRFGEESGKIDDGKISNGEETHCNKNKEKFAEKKAGNSQPEEPSYLGALNRDPWRHVVPLTTNGSNSKETDDATSPGDSGTPTSIIMKILKILSQDESEEDKKLGNMSFLEIALHRGMTFPWPCWWTGGEDFSSKKNS</sequence>
<keyword evidence="3" id="KW-1185">Reference proteome</keyword>
<feature type="region of interest" description="Disordered" evidence="1">
    <location>
        <begin position="253"/>
        <end position="277"/>
    </location>
</feature>
<feature type="region of interest" description="Disordered" evidence="1">
    <location>
        <begin position="223"/>
        <end position="242"/>
    </location>
</feature>
<protein>
    <submittedName>
        <fullName evidence="2">Uncharacterized protein</fullName>
    </submittedName>
</protein>
<evidence type="ECO:0000256" key="1">
    <source>
        <dbReference type="SAM" id="MobiDB-lite"/>
    </source>
</evidence>
<dbReference type="PANTHER" id="PTHR38221:SF1">
    <property type="entry name" value="OVULE PROTEIN"/>
    <property type="match status" value="1"/>
</dbReference>
<evidence type="ECO:0000313" key="3">
    <source>
        <dbReference type="Proteomes" id="UP001642487"/>
    </source>
</evidence>
<dbReference type="PANTHER" id="PTHR38221">
    <property type="entry name" value="BNAA04G14260D PROTEIN"/>
    <property type="match status" value="1"/>
</dbReference>
<evidence type="ECO:0000313" key="2">
    <source>
        <dbReference type="EMBL" id="CAK9312159.1"/>
    </source>
</evidence>
<organism evidence="2 3">
    <name type="scientific">Citrullus colocynthis</name>
    <name type="common">colocynth</name>
    <dbReference type="NCBI Taxonomy" id="252529"/>
    <lineage>
        <taxon>Eukaryota</taxon>
        <taxon>Viridiplantae</taxon>
        <taxon>Streptophyta</taxon>
        <taxon>Embryophyta</taxon>
        <taxon>Tracheophyta</taxon>
        <taxon>Spermatophyta</taxon>
        <taxon>Magnoliopsida</taxon>
        <taxon>eudicotyledons</taxon>
        <taxon>Gunneridae</taxon>
        <taxon>Pentapetalae</taxon>
        <taxon>rosids</taxon>
        <taxon>fabids</taxon>
        <taxon>Cucurbitales</taxon>
        <taxon>Cucurbitaceae</taxon>
        <taxon>Benincaseae</taxon>
        <taxon>Citrullus</taxon>
    </lineage>
</organism>
<proteinExistence type="predicted"/>
<dbReference type="EMBL" id="OZ021744">
    <property type="protein sequence ID" value="CAK9312159.1"/>
    <property type="molecule type" value="Genomic_DNA"/>
</dbReference>
<reference evidence="2 3" key="1">
    <citation type="submission" date="2024-03" db="EMBL/GenBank/DDBJ databases">
        <authorList>
            <person name="Gkanogiannis A."/>
            <person name="Becerra Lopez-Lavalle L."/>
        </authorList>
    </citation>
    <scope>NUCLEOTIDE SEQUENCE [LARGE SCALE GENOMIC DNA]</scope>
</reference>
<accession>A0ABP0XVI0</accession>
<dbReference type="Proteomes" id="UP001642487">
    <property type="component" value="Chromosome 10"/>
</dbReference>
<gene>
    <name evidence="2" type="ORF">CITCOLO1_LOCUS3839</name>
</gene>
<feature type="region of interest" description="Disordered" evidence="1">
    <location>
        <begin position="53"/>
        <end position="98"/>
    </location>
</feature>
<name>A0ABP0XVI0_9ROSI</name>